<evidence type="ECO:0000313" key="1">
    <source>
        <dbReference type="EMBL" id="CEK55175.1"/>
    </source>
</evidence>
<sequence length="70" mass="7812">KKLKSASKLKVADLMNDLFTVLSRHKIQLESNFATMIMAIAMLEGIGRTLDPDLNLLDRARPVLLKSFLG</sequence>
<accession>A0A0B6YI24</accession>
<gene>
    <name evidence="1" type="primary">ORF24541</name>
</gene>
<organism evidence="1">
    <name type="scientific">Arion vulgaris</name>
    <dbReference type="NCBI Taxonomy" id="1028688"/>
    <lineage>
        <taxon>Eukaryota</taxon>
        <taxon>Metazoa</taxon>
        <taxon>Spiralia</taxon>
        <taxon>Lophotrochozoa</taxon>
        <taxon>Mollusca</taxon>
        <taxon>Gastropoda</taxon>
        <taxon>Heterobranchia</taxon>
        <taxon>Euthyneura</taxon>
        <taxon>Panpulmonata</taxon>
        <taxon>Eupulmonata</taxon>
        <taxon>Stylommatophora</taxon>
        <taxon>Helicina</taxon>
        <taxon>Arionoidea</taxon>
        <taxon>Arionidae</taxon>
        <taxon>Arion</taxon>
    </lineage>
</organism>
<dbReference type="AlphaFoldDB" id="A0A0B6YI24"/>
<dbReference type="EMBL" id="HACG01008310">
    <property type="protein sequence ID" value="CEK55175.1"/>
    <property type="molecule type" value="Transcribed_RNA"/>
</dbReference>
<reference evidence="1" key="1">
    <citation type="submission" date="2014-12" db="EMBL/GenBank/DDBJ databases">
        <title>Insight into the proteome of Arion vulgaris.</title>
        <authorList>
            <person name="Aradska J."/>
            <person name="Bulat T."/>
            <person name="Smidak R."/>
            <person name="Sarate P."/>
            <person name="Gangsoo J."/>
            <person name="Sialana F."/>
            <person name="Bilban M."/>
            <person name="Lubec G."/>
        </authorList>
    </citation>
    <scope>NUCLEOTIDE SEQUENCE</scope>
    <source>
        <tissue evidence="1">Skin</tissue>
    </source>
</reference>
<dbReference type="PANTHER" id="PTHR45890">
    <property type="entry name" value="AARF DOMAIN CONTAINING KINASE 2 (PREDICTED)"/>
    <property type="match status" value="1"/>
</dbReference>
<dbReference type="GO" id="GO:0005739">
    <property type="term" value="C:mitochondrion"/>
    <property type="evidence" value="ECO:0007669"/>
    <property type="project" value="TreeGrafter"/>
</dbReference>
<proteinExistence type="predicted"/>
<dbReference type="PANTHER" id="PTHR45890:SF1">
    <property type="entry name" value="AARF DOMAIN CONTAINING KINASE 2"/>
    <property type="match status" value="1"/>
</dbReference>
<feature type="non-terminal residue" evidence="1">
    <location>
        <position position="1"/>
    </location>
</feature>
<name>A0A0B6YI24_9EUPU</name>
<protein>
    <submittedName>
        <fullName evidence="1">Uncharacterized protein</fullName>
    </submittedName>
</protein>
<dbReference type="InterPro" id="IPR052402">
    <property type="entry name" value="ADCK_kinase"/>
</dbReference>